<comment type="caution">
    <text evidence="2">The sequence shown here is derived from an EMBL/GenBank/DDBJ whole genome shotgun (WGS) entry which is preliminary data.</text>
</comment>
<feature type="domain" description="EAL" evidence="1">
    <location>
        <begin position="7"/>
        <end position="249"/>
    </location>
</feature>
<accession>A0A6M2B1D8</accession>
<dbReference type="InterPro" id="IPR035919">
    <property type="entry name" value="EAL_sf"/>
</dbReference>
<name>A0A6M2B1D8_9GAMM</name>
<dbReference type="GO" id="GO:0071111">
    <property type="term" value="F:cyclic-guanylate-specific phosphodiesterase activity"/>
    <property type="evidence" value="ECO:0007669"/>
    <property type="project" value="InterPro"/>
</dbReference>
<reference evidence="2 3" key="1">
    <citation type="submission" date="2020-03" db="EMBL/GenBank/DDBJ databases">
        <title>Rahnella aceri sp. nov., isoated from traditional Jeju Makgeolli.</title>
        <authorList>
            <person name="Kim I.S."/>
            <person name="Jeon D."/>
        </authorList>
    </citation>
    <scope>NUCLEOTIDE SEQUENCE [LARGE SCALE GENOMIC DNA]</scope>
    <source>
        <strain evidence="2 3">Lac-M11</strain>
    </source>
</reference>
<dbReference type="Pfam" id="PF00563">
    <property type="entry name" value="EAL"/>
    <property type="match status" value="1"/>
</dbReference>
<dbReference type="InterPro" id="IPR001633">
    <property type="entry name" value="EAL_dom"/>
</dbReference>
<evidence type="ECO:0000259" key="1">
    <source>
        <dbReference type="PROSITE" id="PS50883"/>
    </source>
</evidence>
<keyword evidence="3" id="KW-1185">Reference proteome</keyword>
<dbReference type="InterPro" id="IPR050706">
    <property type="entry name" value="Cyclic-di-GMP_PDE-like"/>
</dbReference>
<sequence length="252" mass="28841">MITSAKWRTFKEEMMLRLNFQVSCKFRCEPIYSVGGLLHAVELLTGFEGGYSGGKIEPQKFISSLDTKSKHELLLAQLNEINARSLFFKRNKLLCSLNIDQSMAIMILEDHHIKEILDSNDFIRLEISERFPKIDKLEGNILVDTLSGKYKLWLDDYGTDFSNINTLKNTQFESVKIDKKFFWENGDSVMWPTIIDNINQYCNSIIVEGVETGTQLRNLRYSGVSCAQGFLFPSVPLEDIEILIPGKGQTHL</sequence>
<dbReference type="EMBL" id="JAADJS010000001">
    <property type="protein sequence ID" value="NGX86533.1"/>
    <property type="molecule type" value="Genomic_DNA"/>
</dbReference>
<dbReference type="AlphaFoldDB" id="A0A6M2B1D8"/>
<dbReference type="SMART" id="SM00052">
    <property type="entry name" value="EAL"/>
    <property type="match status" value="1"/>
</dbReference>
<dbReference type="Proteomes" id="UP000476696">
    <property type="component" value="Unassembled WGS sequence"/>
</dbReference>
<evidence type="ECO:0000313" key="2">
    <source>
        <dbReference type="EMBL" id="NGX86533.1"/>
    </source>
</evidence>
<gene>
    <name evidence="2" type="ORF">GW579_05435</name>
</gene>
<dbReference type="RefSeq" id="WP_152326896.1">
    <property type="nucleotide sequence ID" value="NZ_JAADJS010000001.1"/>
</dbReference>
<dbReference type="Gene3D" id="3.20.20.450">
    <property type="entry name" value="EAL domain"/>
    <property type="match status" value="1"/>
</dbReference>
<dbReference type="PANTHER" id="PTHR33121">
    <property type="entry name" value="CYCLIC DI-GMP PHOSPHODIESTERASE PDEF"/>
    <property type="match status" value="1"/>
</dbReference>
<dbReference type="PANTHER" id="PTHR33121:SF78">
    <property type="entry name" value="CYCLIC DI-GMP PHOSPHODIESTERASE PDEH"/>
    <property type="match status" value="1"/>
</dbReference>
<proteinExistence type="predicted"/>
<protein>
    <submittedName>
        <fullName evidence="2">EAL domain-containing protein</fullName>
    </submittedName>
</protein>
<dbReference type="SUPFAM" id="SSF141868">
    <property type="entry name" value="EAL domain-like"/>
    <property type="match status" value="1"/>
</dbReference>
<dbReference type="PROSITE" id="PS50883">
    <property type="entry name" value="EAL"/>
    <property type="match status" value="1"/>
</dbReference>
<organism evidence="2 3">
    <name type="scientific">Rahnella contaminans</name>
    <dbReference type="NCBI Taxonomy" id="2703882"/>
    <lineage>
        <taxon>Bacteria</taxon>
        <taxon>Pseudomonadati</taxon>
        <taxon>Pseudomonadota</taxon>
        <taxon>Gammaproteobacteria</taxon>
        <taxon>Enterobacterales</taxon>
        <taxon>Yersiniaceae</taxon>
        <taxon>Rahnella</taxon>
    </lineage>
</organism>
<evidence type="ECO:0000313" key="3">
    <source>
        <dbReference type="Proteomes" id="UP000476696"/>
    </source>
</evidence>